<evidence type="ECO:0000313" key="1">
    <source>
        <dbReference type="EMBL" id="GFR25550.1"/>
    </source>
</evidence>
<reference evidence="1" key="1">
    <citation type="submission" date="2020-07" db="EMBL/GenBank/DDBJ databases">
        <title>Multicomponent nature underlies the extraordinary mechanical properties of spider dragline silk.</title>
        <authorList>
            <person name="Kono N."/>
            <person name="Nakamura H."/>
            <person name="Mori M."/>
            <person name="Yoshida Y."/>
            <person name="Ohtoshi R."/>
            <person name="Malay A.D."/>
            <person name="Moran D.A.P."/>
            <person name="Tomita M."/>
            <person name="Numata K."/>
            <person name="Arakawa K."/>
        </authorList>
    </citation>
    <scope>NUCLEOTIDE SEQUENCE</scope>
</reference>
<dbReference type="OrthoDB" id="10274244at2759"/>
<comment type="caution">
    <text evidence="1">The sequence shown here is derived from an EMBL/GenBank/DDBJ whole genome shotgun (WGS) entry which is preliminary data.</text>
</comment>
<dbReference type="Proteomes" id="UP000887116">
    <property type="component" value="Unassembled WGS sequence"/>
</dbReference>
<name>A0A8X6HNH2_TRICU</name>
<dbReference type="EMBL" id="BMAO01038536">
    <property type="protein sequence ID" value="GFR25550.1"/>
    <property type="molecule type" value="Genomic_DNA"/>
</dbReference>
<sequence length="87" mass="9962">MEPLEKMCVTKSKEIVSIVLVWEEIRWPKMSGRTGRASTLKLKLEEHAKNIKKVARKSISVKYLRHRSATKKGLGGREEIKFGAPEK</sequence>
<organism evidence="1 2">
    <name type="scientific">Trichonephila clavata</name>
    <name type="common">Joro spider</name>
    <name type="synonym">Nephila clavata</name>
    <dbReference type="NCBI Taxonomy" id="2740835"/>
    <lineage>
        <taxon>Eukaryota</taxon>
        <taxon>Metazoa</taxon>
        <taxon>Ecdysozoa</taxon>
        <taxon>Arthropoda</taxon>
        <taxon>Chelicerata</taxon>
        <taxon>Arachnida</taxon>
        <taxon>Araneae</taxon>
        <taxon>Araneomorphae</taxon>
        <taxon>Entelegynae</taxon>
        <taxon>Araneoidea</taxon>
        <taxon>Nephilidae</taxon>
        <taxon>Trichonephila</taxon>
    </lineage>
</organism>
<keyword evidence="2" id="KW-1185">Reference proteome</keyword>
<dbReference type="AlphaFoldDB" id="A0A8X6HNH2"/>
<protein>
    <submittedName>
        <fullName evidence="1">Uncharacterized protein</fullName>
    </submittedName>
</protein>
<proteinExistence type="predicted"/>
<gene>
    <name evidence="1" type="ORF">TNCT_67151</name>
</gene>
<evidence type="ECO:0000313" key="2">
    <source>
        <dbReference type="Proteomes" id="UP000887116"/>
    </source>
</evidence>
<accession>A0A8X6HNH2</accession>